<dbReference type="Proteomes" id="UP000261600">
    <property type="component" value="Unplaced"/>
</dbReference>
<proteinExistence type="predicted"/>
<feature type="compositionally biased region" description="Polar residues" evidence="1">
    <location>
        <begin position="9"/>
        <end position="19"/>
    </location>
</feature>
<reference evidence="2" key="1">
    <citation type="submission" date="2025-08" db="UniProtKB">
        <authorList>
            <consortium name="Ensembl"/>
        </authorList>
    </citation>
    <scope>IDENTIFICATION</scope>
</reference>
<evidence type="ECO:0000256" key="1">
    <source>
        <dbReference type="SAM" id="MobiDB-lite"/>
    </source>
</evidence>
<organism evidence="2 3">
    <name type="scientific">Monopterus albus</name>
    <name type="common">Swamp eel</name>
    <dbReference type="NCBI Taxonomy" id="43700"/>
    <lineage>
        <taxon>Eukaryota</taxon>
        <taxon>Metazoa</taxon>
        <taxon>Chordata</taxon>
        <taxon>Craniata</taxon>
        <taxon>Vertebrata</taxon>
        <taxon>Euteleostomi</taxon>
        <taxon>Actinopterygii</taxon>
        <taxon>Neopterygii</taxon>
        <taxon>Teleostei</taxon>
        <taxon>Neoteleostei</taxon>
        <taxon>Acanthomorphata</taxon>
        <taxon>Anabantaria</taxon>
        <taxon>Synbranchiformes</taxon>
        <taxon>Synbranchidae</taxon>
        <taxon>Monopterus</taxon>
    </lineage>
</organism>
<sequence>MNEPESGLTRESSIRSTWNAARDEMMSRSRGREDVEEDSRSGRPSTSRTDDSVERVRQVVFNQIDRVLPQGTDDQPACLQRDSATFLAPLPPPPPHVPAAGLGNEALLKLLADVSSSPDCCVSPGSLIVALLLAFIFSWYPRS</sequence>
<accession>A0A3Q3ICH2</accession>
<evidence type="ECO:0000313" key="3">
    <source>
        <dbReference type="Proteomes" id="UP000261600"/>
    </source>
</evidence>
<evidence type="ECO:0000313" key="2">
    <source>
        <dbReference type="Ensembl" id="ENSMALP00000001518.1"/>
    </source>
</evidence>
<keyword evidence="3" id="KW-1185">Reference proteome</keyword>
<feature type="region of interest" description="Disordered" evidence="1">
    <location>
        <begin position="1"/>
        <end position="54"/>
    </location>
</feature>
<name>A0A3Q3ICH2_MONAL</name>
<dbReference type="AlphaFoldDB" id="A0A3Q3ICH2"/>
<dbReference type="Ensembl" id="ENSMALT00000001567.1">
    <property type="protein sequence ID" value="ENSMALP00000001518.1"/>
    <property type="gene ID" value="ENSMALG00000001129.1"/>
</dbReference>
<feature type="compositionally biased region" description="Basic and acidic residues" evidence="1">
    <location>
        <begin position="21"/>
        <end position="41"/>
    </location>
</feature>
<reference evidence="2" key="2">
    <citation type="submission" date="2025-09" db="UniProtKB">
        <authorList>
            <consortium name="Ensembl"/>
        </authorList>
    </citation>
    <scope>IDENTIFICATION</scope>
</reference>
<protein>
    <submittedName>
        <fullName evidence="2">Uncharacterized protein</fullName>
    </submittedName>
</protein>